<feature type="compositionally biased region" description="Acidic residues" evidence="1">
    <location>
        <begin position="302"/>
        <end position="311"/>
    </location>
</feature>
<dbReference type="InterPro" id="IPR029068">
    <property type="entry name" value="Glyas_Bleomycin-R_OHBP_Dase"/>
</dbReference>
<gene>
    <name evidence="3" type="ORF">SEMRO_913_G219500.1</name>
</gene>
<feature type="domain" description="Glyoxalase-like" evidence="2">
    <location>
        <begin position="61"/>
        <end position="233"/>
    </location>
</feature>
<feature type="compositionally biased region" description="Acidic residues" evidence="1">
    <location>
        <begin position="29"/>
        <end position="40"/>
    </location>
</feature>
<accession>A0A9N8EF87</accession>
<evidence type="ECO:0000313" key="4">
    <source>
        <dbReference type="Proteomes" id="UP001153069"/>
    </source>
</evidence>
<feature type="region of interest" description="Disordered" evidence="1">
    <location>
        <begin position="1"/>
        <end position="55"/>
    </location>
</feature>
<dbReference type="Pfam" id="PF13468">
    <property type="entry name" value="Glyoxalase_3"/>
    <property type="match status" value="1"/>
</dbReference>
<sequence length="373" mass="40711">MSDDEASNNGETEEDEAMKKLLAGFVDEMGGDDDDDDDGLEQSSSSSAPERREIELPDNVLDHIVLAAPELEPAIIEFQEKTGIEPRISGSIKGLGIKTARVSFEGDSFLEIIAPDPEKGGPIGALLRASGLTGLQPFHWAIRNSKTGDLTGPFKKLGYTPDCISMFGARQDGTPRKWELLYLYGHKLKGMCPFFINWDNSDHPCESMPIVGDLVHVKVTAPADDLIHTLIKETCSSGFQLEEGTAKFEVKFDSPEGEVEFTADSMIGFRFPGFEDECGPIEGEEGAPAPEFAMPEMPEMLEVGDPDDLPDVADLPPVEGGGDDDEGGDGEKKKKKKKDGKEKKKKKDKDDKKEKKKKKDKKKEDGGDEGGDE</sequence>
<dbReference type="OrthoDB" id="41245at2759"/>
<evidence type="ECO:0000256" key="1">
    <source>
        <dbReference type="SAM" id="MobiDB-lite"/>
    </source>
</evidence>
<reference evidence="3" key="1">
    <citation type="submission" date="2020-06" db="EMBL/GenBank/DDBJ databases">
        <authorList>
            <consortium name="Plant Systems Biology data submission"/>
        </authorList>
    </citation>
    <scope>NUCLEOTIDE SEQUENCE</scope>
    <source>
        <strain evidence="3">D6</strain>
    </source>
</reference>
<dbReference type="EMBL" id="CAICTM010000911">
    <property type="protein sequence ID" value="CAB9518191.1"/>
    <property type="molecule type" value="Genomic_DNA"/>
</dbReference>
<evidence type="ECO:0000313" key="3">
    <source>
        <dbReference type="EMBL" id="CAB9518191.1"/>
    </source>
</evidence>
<feature type="region of interest" description="Disordered" evidence="1">
    <location>
        <begin position="300"/>
        <end position="373"/>
    </location>
</feature>
<dbReference type="Proteomes" id="UP001153069">
    <property type="component" value="Unassembled WGS sequence"/>
</dbReference>
<protein>
    <recommendedName>
        <fullName evidence="2">Glyoxalase-like domain-containing protein</fullName>
    </recommendedName>
</protein>
<feature type="compositionally biased region" description="Acidic residues" evidence="1">
    <location>
        <begin position="1"/>
        <end position="16"/>
    </location>
</feature>
<keyword evidence="4" id="KW-1185">Reference proteome</keyword>
<dbReference type="InterPro" id="IPR025870">
    <property type="entry name" value="Glyoxalase-like_dom"/>
</dbReference>
<feature type="compositionally biased region" description="Basic residues" evidence="1">
    <location>
        <begin position="333"/>
        <end position="347"/>
    </location>
</feature>
<dbReference type="AlphaFoldDB" id="A0A9N8EF87"/>
<evidence type="ECO:0000259" key="2">
    <source>
        <dbReference type="Pfam" id="PF13468"/>
    </source>
</evidence>
<proteinExistence type="predicted"/>
<dbReference type="Gene3D" id="3.10.180.10">
    <property type="entry name" value="2,3-Dihydroxybiphenyl 1,2-Dioxygenase, domain 1"/>
    <property type="match status" value="1"/>
</dbReference>
<comment type="caution">
    <text evidence="3">The sequence shown here is derived from an EMBL/GenBank/DDBJ whole genome shotgun (WGS) entry which is preliminary data.</text>
</comment>
<organism evidence="3 4">
    <name type="scientific">Seminavis robusta</name>
    <dbReference type="NCBI Taxonomy" id="568900"/>
    <lineage>
        <taxon>Eukaryota</taxon>
        <taxon>Sar</taxon>
        <taxon>Stramenopiles</taxon>
        <taxon>Ochrophyta</taxon>
        <taxon>Bacillariophyta</taxon>
        <taxon>Bacillariophyceae</taxon>
        <taxon>Bacillariophycidae</taxon>
        <taxon>Naviculales</taxon>
        <taxon>Naviculaceae</taxon>
        <taxon>Seminavis</taxon>
    </lineage>
</organism>
<name>A0A9N8EF87_9STRA</name>